<protein>
    <recommendedName>
        <fullName evidence="2">Aminotransferase class I/classII domain-containing protein</fullName>
    </recommendedName>
</protein>
<dbReference type="InterPro" id="IPR015422">
    <property type="entry name" value="PyrdxlP-dep_Trfase_small"/>
</dbReference>
<comment type="caution">
    <text evidence="1">The sequence shown here is derived from an EMBL/GenBank/DDBJ whole genome shotgun (WGS) entry which is preliminary data.</text>
</comment>
<evidence type="ECO:0008006" key="2">
    <source>
        <dbReference type="Google" id="ProtNLM"/>
    </source>
</evidence>
<dbReference type="Gene3D" id="3.90.1150.10">
    <property type="entry name" value="Aspartate Aminotransferase, domain 1"/>
    <property type="match status" value="1"/>
</dbReference>
<accession>X0ZVD7</accession>
<dbReference type="AlphaFoldDB" id="X0ZVD7"/>
<dbReference type="EMBL" id="BARS01053510">
    <property type="protein sequence ID" value="GAG52046.1"/>
    <property type="molecule type" value="Genomic_DNA"/>
</dbReference>
<feature type="non-terminal residue" evidence="1">
    <location>
        <position position="1"/>
    </location>
</feature>
<reference evidence="1" key="1">
    <citation type="journal article" date="2014" name="Front. Microbiol.">
        <title>High frequency of phylogenetically diverse reductive dehalogenase-homologous genes in deep subseafloor sedimentary metagenomes.</title>
        <authorList>
            <person name="Kawai M."/>
            <person name="Futagami T."/>
            <person name="Toyoda A."/>
            <person name="Takaki Y."/>
            <person name="Nishi S."/>
            <person name="Hori S."/>
            <person name="Arai W."/>
            <person name="Tsubouchi T."/>
            <person name="Morono Y."/>
            <person name="Uchiyama I."/>
            <person name="Ito T."/>
            <person name="Fujiyama A."/>
            <person name="Inagaki F."/>
            <person name="Takami H."/>
        </authorList>
    </citation>
    <scope>NUCLEOTIDE SEQUENCE</scope>
    <source>
        <strain evidence="1">Expedition CK06-06</strain>
    </source>
</reference>
<gene>
    <name evidence="1" type="ORF">S01H1_79390</name>
</gene>
<organism evidence="1">
    <name type="scientific">marine sediment metagenome</name>
    <dbReference type="NCBI Taxonomy" id="412755"/>
    <lineage>
        <taxon>unclassified sequences</taxon>
        <taxon>metagenomes</taxon>
        <taxon>ecological metagenomes</taxon>
    </lineage>
</organism>
<evidence type="ECO:0000313" key="1">
    <source>
        <dbReference type="EMBL" id="GAG52046.1"/>
    </source>
</evidence>
<name>X0ZVD7_9ZZZZ</name>
<sequence>GEDWQMPSYLRITMGFPEENKACVSALKKVLNL</sequence>
<proteinExistence type="predicted"/>